<evidence type="ECO:0000256" key="1">
    <source>
        <dbReference type="SAM" id="MobiDB-lite"/>
    </source>
</evidence>
<dbReference type="EMBL" id="QXFT01000060">
    <property type="protein sequence ID" value="KAE9357045.1"/>
    <property type="molecule type" value="Genomic_DNA"/>
</dbReference>
<feature type="compositionally biased region" description="Basic and acidic residues" evidence="1">
    <location>
        <begin position="7"/>
        <end position="18"/>
    </location>
</feature>
<gene>
    <name evidence="2" type="ORF">PR003_g2008</name>
</gene>
<sequence length="86" mass="9074">MAALRFVRPDRSRLEPHTAAEGVVTQSDNDKTEVDKVGATKGGLVPVVRADDTVSNGEASEEDGGTRSMDEALTEEVEATARQGST</sequence>
<name>A0A6A4G273_9STRA</name>
<reference evidence="2 3" key="1">
    <citation type="submission" date="2018-08" db="EMBL/GenBank/DDBJ databases">
        <title>Genomic investigation of the strawberry pathogen Phytophthora fragariae indicates pathogenicity is determined by transcriptional variation in three key races.</title>
        <authorList>
            <person name="Adams T.M."/>
            <person name="Armitage A.D."/>
            <person name="Sobczyk M.K."/>
            <person name="Bates H.J."/>
            <person name="Dunwell J.M."/>
            <person name="Nellist C.F."/>
            <person name="Harrison R.J."/>
        </authorList>
    </citation>
    <scope>NUCLEOTIDE SEQUENCE [LARGE SCALE GENOMIC DNA]</scope>
    <source>
        <strain evidence="2 3">SCRP333</strain>
    </source>
</reference>
<comment type="caution">
    <text evidence="2">The sequence shown here is derived from an EMBL/GenBank/DDBJ whole genome shotgun (WGS) entry which is preliminary data.</text>
</comment>
<proteinExistence type="predicted"/>
<organism evidence="2 3">
    <name type="scientific">Phytophthora rubi</name>
    <dbReference type="NCBI Taxonomy" id="129364"/>
    <lineage>
        <taxon>Eukaryota</taxon>
        <taxon>Sar</taxon>
        <taxon>Stramenopiles</taxon>
        <taxon>Oomycota</taxon>
        <taxon>Peronosporomycetes</taxon>
        <taxon>Peronosporales</taxon>
        <taxon>Peronosporaceae</taxon>
        <taxon>Phytophthora</taxon>
    </lineage>
</organism>
<accession>A0A6A4G273</accession>
<feature type="region of interest" description="Disordered" evidence="1">
    <location>
        <begin position="51"/>
        <end position="86"/>
    </location>
</feature>
<keyword evidence="3" id="KW-1185">Reference proteome</keyword>
<dbReference type="AlphaFoldDB" id="A0A6A4G273"/>
<evidence type="ECO:0000313" key="3">
    <source>
        <dbReference type="Proteomes" id="UP000434957"/>
    </source>
</evidence>
<evidence type="ECO:0000313" key="2">
    <source>
        <dbReference type="EMBL" id="KAE9357045.1"/>
    </source>
</evidence>
<protein>
    <submittedName>
        <fullName evidence="2">Uncharacterized protein</fullName>
    </submittedName>
</protein>
<dbReference type="Proteomes" id="UP000434957">
    <property type="component" value="Unassembled WGS sequence"/>
</dbReference>
<feature type="region of interest" description="Disordered" evidence="1">
    <location>
        <begin position="1"/>
        <end position="31"/>
    </location>
</feature>